<evidence type="ECO:0000256" key="1">
    <source>
        <dbReference type="SAM" id="MobiDB-lite"/>
    </source>
</evidence>
<dbReference type="VEuPathDB" id="AmoebaDB:ACA1_135590"/>
<sequence>MLVLEENLDDLATFISEKGADPNFVDPDDFTPLYVAVKHKLNECAKTLLAIQTQNTELVEFFERWLHTAETEWAAARREAASSTSSDQPSRKRRRVEADSTENGTAEAEGKK</sequence>
<name>L8GE55_ACACF</name>
<evidence type="ECO:0000313" key="2">
    <source>
        <dbReference type="EMBL" id="ELR11380.1"/>
    </source>
</evidence>
<proteinExistence type="predicted"/>
<dbReference type="InterPro" id="IPR036770">
    <property type="entry name" value="Ankyrin_rpt-contain_sf"/>
</dbReference>
<dbReference type="EMBL" id="KB008153">
    <property type="protein sequence ID" value="ELR11380.1"/>
    <property type="molecule type" value="Genomic_DNA"/>
</dbReference>
<dbReference type="SUPFAM" id="SSF48403">
    <property type="entry name" value="Ankyrin repeat"/>
    <property type="match status" value="1"/>
</dbReference>
<dbReference type="KEGG" id="acan:ACA1_135590"/>
<organism evidence="2 3">
    <name type="scientific">Acanthamoeba castellanii (strain ATCC 30010 / Neff)</name>
    <dbReference type="NCBI Taxonomy" id="1257118"/>
    <lineage>
        <taxon>Eukaryota</taxon>
        <taxon>Amoebozoa</taxon>
        <taxon>Discosea</taxon>
        <taxon>Longamoebia</taxon>
        <taxon>Centramoebida</taxon>
        <taxon>Acanthamoebidae</taxon>
        <taxon>Acanthamoeba</taxon>
    </lineage>
</organism>
<protein>
    <submittedName>
        <fullName evidence="2">Uncharacterized protein</fullName>
    </submittedName>
</protein>
<feature type="region of interest" description="Disordered" evidence="1">
    <location>
        <begin position="77"/>
        <end position="112"/>
    </location>
</feature>
<evidence type="ECO:0000313" key="3">
    <source>
        <dbReference type="Proteomes" id="UP000011083"/>
    </source>
</evidence>
<dbReference type="Proteomes" id="UP000011083">
    <property type="component" value="Unassembled WGS sequence"/>
</dbReference>
<dbReference type="GeneID" id="14911820"/>
<dbReference type="AlphaFoldDB" id="L8GE55"/>
<gene>
    <name evidence="2" type="ORF">ACA1_135590</name>
</gene>
<keyword evidence="3" id="KW-1185">Reference proteome</keyword>
<accession>L8GE55</accession>
<dbReference type="RefSeq" id="XP_004333393.1">
    <property type="nucleotide sequence ID" value="XM_004333345.1"/>
</dbReference>
<dbReference type="Gene3D" id="1.25.40.20">
    <property type="entry name" value="Ankyrin repeat-containing domain"/>
    <property type="match status" value="1"/>
</dbReference>
<reference evidence="2 3" key="1">
    <citation type="journal article" date="2013" name="Genome Biol.">
        <title>Genome of Acanthamoeba castellanii highlights extensive lateral gene transfer and early evolution of tyrosine kinase signaling.</title>
        <authorList>
            <person name="Clarke M."/>
            <person name="Lohan A.J."/>
            <person name="Liu B."/>
            <person name="Lagkouvardos I."/>
            <person name="Roy S."/>
            <person name="Zafar N."/>
            <person name="Bertelli C."/>
            <person name="Schilde C."/>
            <person name="Kianianmomeni A."/>
            <person name="Burglin T.R."/>
            <person name="Frech C."/>
            <person name="Turcotte B."/>
            <person name="Kopec K.O."/>
            <person name="Synnott J.M."/>
            <person name="Choo C."/>
            <person name="Paponov I."/>
            <person name="Finkler A."/>
            <person name="Soon Heng Tan C."/>
            <person name="Hutchins A.P."/>
            <person name="Weinmeier T."/>
            <person name="Rattei T."/>
            <person name="Chu J.S."/>
            <person name="Gimenez G."/>
            <person name="Irimia M."/>
            <person name="Rigden D.J."/>
            <person name="Fitzpatrick D.A."/>
            <person name="Lorenzo-Morales J."/>
            <person name="Bateman A."/>
            <person name="Chiu C.H."/>
            <person name="Tang P."/>
            <person name="Hegemann P."/>
            <person name="Fromm H."/>
            <person name="Raoult D."/>
            <person name="Greub G."/>
            <person name="Miranda-Saavedra D."/>
            <person name="Chen N."/>
            <person name="Nash P."/>
            <person name="Ginger M.L."/>
            <person name="Horn M."/>
            <person name="Schaap P."/>
            <person name="Caler L."/>
            <person name="Loftus B."/>
        </authorList>
    </citation>
    <scope>NUCLEOTIDE SEQUENCE [LARGE SCALE GENOMIC DNA]</scope>
    <source>
        <strain evidence="2 3">Neff</strain>
    </source>
</reference>